<evidence type="ECO:0000313" key="1">
    <source>
        <dbReference type="EMBL" id="KAF0526614.1"/>
    </source>
</evidence>
<comment type="caution">
    <text evidence="1">The sequence shown here is derived from an EMBL/GenBank/DDBJ whole genome shotgun (WGS) entry which is preliminary data.</text>
</comment>
<protein>
    <submittedName>
        <fullName evidence="1">Zn-finger domain-containing protein</fullName>
    </submittedName>
</protein>
<proteinExistence type="predicted"/>
<organism evidence="1 2">
    <name type="scientific">Gigaspora margarita</name>
    <dbReference type="NCBI Taxonomy" id="4874"/>
    <lineage>
        <taxon>Eukaryota</taxon>
        <taxon>Fungi</taxon>
        <taxon>Fungi incertae sedis</taxon>
        <taxon>Mucoromycota</taxon>
        <taxon>Glomeromycotina</taxon>
        <taxon>Glomeromycetes</taxon>
        <taxon>Diversisporales</taxon>
        <taxon>Gigasporaceae</taxon>
        <taxon>Gigaspora</taxon>
    </lineage>
</organism>
<dbReference type="EMBL" id="WTPW01000286">
    <property type="protein sequence ID" value="KAF0526614.1"/>
    <property type="molecule type" value="Genomic_DNA"/>
</dbReference>
<gene>
    <name evidence="1" type="ORF">F8M41_014025</name>
</gene>
<accession>A0A8H4EP42</accession>
<dbReference type="Proteomes" id="UP000439903">
    <property type="component" value="Unassembled WGS sequence"/>
</dbReference>
<reference evidence="1 2" key="1">
    <citation type="journal article" date="2019" name="Environ. Microbiol.">
        <title>At the nexus of three kingdoms: the genome of the mycorrhizal fungus Gigaspora margarita provides insights into plant, endobacterial and fungal interactions.</title>
        <authorList>
            <person name="Venice F."/>
            <person name="Ghignone S."/>
            <person name="Salvioli di Fossalunga A."/>
            <person name="Amselem J."/>
            <person name="Novero M."/>
            <person name="Xianan X."/>
            <person name="Sedzielewska Toro K."/>
            <person name="Morin E."/>
            <person name="Lipzen A."/>
            <person name="Grigoriev I.V."/>
            <person name="Henrissat B."/>
            <person name="Martin F.M."/>
            <person name="Bonfante P."/>
        </authorList>
    </citation>
    <scope>NUCLEOTIDE SEQUENCE [LARGE SCALE GENOMIC DNA]</scope>
    <source>
        <strain evidence="1 2">BEG34</strain>
    </source>
</reference>
<sequence length="293" mass="33863">MSSHMCSICLRKFTSSIGYNQHRNSCIKTVDYNNDSQMPLNPYSKSHSFTKDFKNIQNNRPSNKNTVNLFSRTSKKISISSIKFRKQSHKSADNFSQIASKEENFCNISKDFEVDNDMSFELEDENDMSFEVAADNNEEFFEILQDTLPNFKDIAEEIEPSKSCDELSSSDKDNSKKYKDFLNEAYTDLMALVTKFKLSNTVGNAIIKFFNKHSKLSKSSLPSNISQDKTYMNNMESDLPYKKACVLKHNDSEYFLHYIPILKCIKNILKVPDLIQNFVTDYEELSKISEKTK</sequence>
<evidence type="ECO:0000313" key="2">
    <source>
        <dbReference type="Proteomes" id="UP000439903"/>
    </source>
</evidence>
<keyword evidence="2" id="KW-1185">Reference proteome</keyword>
<dbReference type="AlphaFoldDB" id="A0A8H4EP42"/>
<name>A0A8H4EP42_GIGMA</name>